<evidence type="ECO:0000313" key="3">
    <source>
        <dbReference type="EMBL" id="MDC7149572.1"/>
    </source>
</evidence>
<keyword evidence="3" id="KW-0695">RNA-directed DNA polymerase</keyword>
<dbReference type="RefSeq" id="WP_177578454.1">
    <property type="nucleotide sequence ID" value="NZ_JAQPYW010000028.1"/>
</dbReference>
<accession>A0AAW6I1P1</accession>
<feature type="coiled-coil region" evidence="1">
    <location>
        <begin position="33"/>
        <end position="64"/>
    </location>
</feature>
<dbReference type="Proteomes" id="UP001213646">
    <property type="component" value="Unassembled WGS sequence"/>
</dbReference>
<organism evidence="3 4">
    <name type="scientific">Parabacteroides johnsonii</name>
    <dbReference type="NCBI Taxonomy" id="387661"/>
    <lineage>
        <taxon>Bacteria</taxon>
        <taxon>Pseudomonadati</taxon>
        <taxon>Bacteroidota</taxon>
        <taxon>Bacteroidia</taxon>
        <taxon>Bacteroidales</taxon>
        <taxon>Tannerellaceae</taxon>
        <taxon>Parabacteroides</taxon>
    </lineage>
</organism>
<dbReference type="GO" id="GO:0003964">
    <property type="term" value="F:RNA-directed DNA polymerase activity"/>
    <property type="evidence" value="ECO:0007669"/>
    <property type="project" value="UniProtKB-KW"/>
</dbReference>
<comment type="caution">
    <text evidence="3">The sequence shown here is derived from an EMBL/GenBank/DDBJ whole genome shotgun (WGS) entry which is preliminary data.</text>
</comment>
<dbReference type="CDD" id="cd01646">
    <property type="entry name" value="RT_Bac_retron_I"/>
    <property type="match status" value="1"/>
</dbReference>
<dbReference type="Pfam" id="PF00078">
    <property type="entry name" value="RVT_1"/>
    <property type="match status" value="1"/>
</dbReference>
<keyword evidence="1" id="KW-0175">Coiled coil</keyword>
<reference evidence="3" key="1">
    <citation type="submission" date="2023-01" db="EMBL/GenBank/DDBJ databases">
        <title>Exploring GABA producing Bacteroides strains toward improving mental health.</title>
        <authorList>
            <person name="Yousuf B."/>
            <person name="Bouhlel N.E."/>
            <person name="Mottawea W."/>
            <person name="Hammami R."/>
        </authorList>
    </citation>
    <scope>NUCLEOTIDE SEQUENCE</scope>
    <source>
        <strain evidence="3">UO.H1047</strain>
    </source>
</reference>
<protein>
    <submittedName>
        <fullName evidence="3">RNA-directed DNA polymerase</fullName>
    </submittedName>
</protein>
<dbReference type="PROSITE" id="PS50878">
    <property type="entry name" value="RT_POL"/>
    <property type="match status" value="1"/>
</dbReference>
<evidence type="ECO:0000313" key="4">
    <source>
        <dbReference type="Proteomes" id="UP001213646"/>
    </source>
</evidence>
<feature type="domain" description="Reverse transcriptase" evidence="2">
    <location>
        <begin position="102"/>
        <end position="328"/>
    </location>
</feature>
<dbReference type="AlphaFoldDB" id="A0AAW6I1P1"/>
<dbReference type="InterPro" id="IPR000477">
    <property type="entry name" value="RT_dom"/>
</dbReference>
<evidence type="ECO:0000256" key="1">
    <source>
        <dbReference type="SAM" id="Coils"/>
    </source>
</evidence>
<keyword evidence="3" id="KW-0548">Nucleotidyltransferase</keyword>
<evidence type="ECO:0000259" key="2">
    <source>
        <dbReference type="PROSITE" id="PS50878"/>
    </source>
</evidence>
<sequence length="346" mass="41315">MLDQSFSTNNFEIIYGLENRKGNININEMPQEFRSKIDEIKSVKNEIRELRRKKKSILEQEQRERLDWLEYYLQDLKQSKEEILTDYLSSIADRVNNKSFQFLMRKFSMKKEDKEMEVFSINTDNHTALFTMKQLQYNIHKTFKVKQENRHSILSNIKTLLNSRVPVYVIRTDISSFYESIIQEKLFERINNNTLLNYKSRSFIKTIIKLYEDKKDQKIIPKGLGIPRGVGISAYLSELYLQNIDLKIRNKREVIFYARYVDDIFIILSTIPKPFKSLFEYYQELCNLFGESGLHLKKPNDGSNKCFLLDFSEINTDLINMDYLGYKLTMQRTNKEQYFGKFLPEN</sequence>
<keyword evidence="3" id="KW-0808">Transferase</keyword>
<proteinExistence type="predicted"/>
<gene>
    <name evidence="3" type="ORF">PQG89_09050</name>
</gene>
<name>A0AAW6I1P1_9BACT</name>
<dbReference type="EMBL" id="JAQPYX010000077">
    <property type="protein sequence ID" value="MDC7149572.1"/>
    <property type="molecule type" value="Genomic_DNA"/>
</dbReference>
<dbReference type="NCBIfam" id="NF041747">
    <property type="entry name" value="Drt3a"/>
    <property type="match status" value="1"/>
</dbReference>